<keyword evidence="2" id="KW-1185">Reference proteome</keyword>
<dbReference type="Proteomes" id="UP000011750">
    <property type="component" value="Chromosome A10"/>
</dbReference>
<name>M4CFE1_BRACM</name>
<reference evidence="1 2" key="2">
    <citation type="journal article" date="2018" name="Hortic Res">
        <title>Improved Brassica rapa reference genome by single-molecule sequencing and chromosome conformation capture technologies.</title>
        <authorList>
            <person name="Zhang L."/>
            <person name="Cai X."/>
            <person name="Wu J."/>
            <person name="Liu M."/>
            <person name="Grob S."/>
            <person name="Cheng F."/>
            <person name="Liang J."/>
            <person name="Cai C."/>
            <person name="Liu Z."/>
            <person name="Liu B."/>
            <person name="Wang F."/>
            <person name="Li S."/>
            <person name="Liu F."/>
            <person name="Li X."/>
            <person name="Cheng L."/>
            <person name="Yang W."/>
            <person name="Li M.H."/>
            <person name="Grossniklaus U."/>
            <person name="Zheng H."/>
            <person name="Wang X."/>
        </authorList>
    </citation>
    <scope>NUCLEOTIDE SEQUENCE [LARGE SCALE GENOMIC DNA]</scope>
    <source>
        <strain evidence="1 2">cv. Chiifu-401-42</strain>
    </source>
</reference>
<dbReference type="STRING" id="51351.M4CFE1"/>
<evidence type="ECO:0000313" key="2">
    <source>
        <dbReference type="Proteomes" id="UP000011750"/>
    </source>
</evidence>
<dbReference type="EnsemblPlants" id="Bra002923.1">
    <property type="protein sequence ID" value="Bra002923.1-P"/>
    <property type="gene ID" value="Bra002923"/>
</dbReference>
<evidence type="ECO:0000313" key="1">
    <source>
        <dbReference type="EnsemblPlants" id="Bra002923.1-P"/>
    </source>
</evidence>
<dbReference type="AlphaFoldDB" id="M4CFE1"/>
<dbReference type="HOGENOM" id="CLU_2925859_0_0_1"/>
<sequence length="61" mass="7168">MSGHYQHNKENLAVGDIFKRESLEFSTDELVKEVDNSITEFRKHKQEYDGERVKDQVLVLS</sequence>
<proteinExistence type="predicted"/>
<accession>M4CFE1</accession>
<dbReference type="InParanoid" id="M4CFE1"/>
<reference evidence="1 2" key="1">
    <citation type="journal article" date="2011" name="Nat. Genet.">
        <title>The genome of the mesopolyploid crop species Brassica rapa.</title>
        <authorList>
            <consortium name="Brassica rapa Genome Sequencing Project Consortium"/>
            <person name="Wang X."/>
            <person name="Wang H."/>
            <person name="Wang J."/>
            <person name="Sun R."/>
            <person name="Wu J."/>
            <person name="Liu S."/>
            <person name="Bai Y."/>
            <person name="Mun J.H."/>
            <person name="Bancroft I."/>
            <person name="Cheng F."/>
            <person name="Huang S."/>
            <person name="Li X."/>
            <person name="Hua W."/>
            <person name="Wang J."/>
            <person name="Wang X."/>
            <person name="Freeling M."/>
            <person name="Pires J.C."/>
            <person name="Paterson A.H."/>
            <person name="Chalhoub B."/>
            <person name="Wang B."/>
            <person name="Hayward A."/>
            <person name="Sharpe A.G."/>
            <person name="Park B.S."/>
            <person name="Weisshaar B."/>
            <person name="Liu B."/>
            <person name="Li B."/>
            <person name="Liu B."/>
            <person name="Tong C."/>
            <person name="Song C."/>
            <person name="Duran C."/>
            <person name="Peng C."/>
            <person name="Geng C."/>
            <person name="Koh C."/>
            <person name="Lin C."/>
            <person name="Edwards D."/>
            <person name="Mu D."/>
            <person name="Shen D."/>
            <person name="Soumpourou E."/>
            <person name="Li F."/>
            <person name="Fraser F."/>
            <person name="Conant G."/>
            <person name="Lassalle G."/>
            <person name="King G.J."/>
            <person name="Bonnema G."/>
            <person name="Tang H."/>
            <person name="Wang H."/>
            <person name="Belcram H."/>
            <person name="Zhou H."/>
            <person name="Hirakawa H."/>
            <person name="Abe H."/>
            <person name="Guo H."/>
            <person name="Wang H."/>
            <person name="Jin H."/>
            <person name="Parkin I.A."/>
            <person name="Batley J."/>
            <person name="Kim J.S."/>
            <person name="Just J."/>
            <person name="Li J."/>
            <person name="Xu J."/>
            <person name="Deng J."/>
            <person name="Kim J.A."/>
            <person name="Li J."/>
            <person name="Yu J."/>
            <person name="Meng J."/>
            <person name="Wang J."/>
            <person name="Min J."/>
            <person name="Poulain J."/>
            <person name="Wang J."/>
            <person name="Hatakeyama K."/>
            <person name="Wu K."/>
            <person name="Wang L."/>
            <person name="Fang L."/>
            <person name="Trick M."/>
            <person name="Links M.G."/>
            <person name="Zhao M."/>
            <person name="Jin M."/>
            <person name="Ramchiary N."/>
            <person name="Drou N."/>
            <person name="Berkman P.J."/>
            <person name="Cai Q."/>
            <person name="Huang Q."/>
            <person name="Li R."/>
            <person name="Tabata S."/>
            <person name="Cheng S."/>
            <person name="Zhang S."/>
            <person name="Zhang S."/>
            <person name="Huang S."/>
            <person name="Sato S."/>
            <person name="Sun S."/>
            <person name="Kwon S.J."/>
            <person name="Choi S.R."/>
            <person name="Lee T.H."/>
            <person name="Fan W."/>
            <person name="Zhao X."/>
            <person name="Tan X."/>
            <person name="Xu X."/>
            <person name="Wang Y."/>
            <person name="Qiu Y."/>
            <person name="Yin Y."/>
            <person name="Li Y."/>
            <person name="Du Y."/>
            <person name="Liao Y."/>
            <person name="Lim Y."/>
            <person name="Narusaka Y."/>
            <person name="Wang Y."/>
            <person name="Wang Z."/>
            <person name="Li Z."/>
            <person name="Wang Z."/>
            <person name="Xiong Z."/>
            <person name="Zhang Z."/>
        </authorList>
    </citation>
    <scope>NUCLEOTIDE SEQUENCE [LARGE SCALE GENOMIC DNA]</scope>
    <source>
        <strain evidence="1 2">cv. Chiifu-401-42</strain>
    </source>
</reference>
<reference evidence="1" key="3">
    <citation type="submission" date="2023-03" db="UniProtKB">
        <authorList>
            <consortium name="EnsemblPlants"/>
        </authorList>
    </citation>
    <scope>IDENTIFICATION</scope>
    <source>
        <strain evidence="1">cv. Chiifu-401-42</strain>
    </source>
</reference>
<organism evidence="1 2">
    <name type="scientific">Brassica campestris</name>
    <name type="common">Field mustard</name>
    <dbReference type="NCBI Taxonomy" id="3711"/>
    <lineage>
        <taxon>Eukaryota</taxon>
        <taxon>Viridiplantae</taxon>
        <taxon>Streptophyta</taxon>
        <taxon>Embryophyta</taxon>
        <taxon>Tracheophyta</taxon>
        <taxon>Spermatophyta</taxon>
        <taxon>Magnoliopsida</taxon>
        <taxon>eudicotyledons</taxon>
        <taxon>Gunneridae</taxon>
        <taxon>Pentapetalae</taxon>
        <taxon>rosids</taxon>
        <taxon>malvids</taxon>
        <taxon>Brassicales</taxon>
        <taxon>Brassicaceae</taxon>
        <taxon>Brassiceae</taxon>
        <taxon>Brassica</taxon>
    </lineage>
</organism>
<protein>
    <submittedName>
        <fullName evidence="1">Uncharacterized protein</fullName>
    </submittedName>
</protein>
<dbReference type="Gramene" id="Bra002923.1">
    <property type="protein sequence ID" value="Bra002923.1-P"/>
    <property type="gene ID" value="Bra002923"/>
</dbReference>